<dbReference type="SUPFAM" id="SSF50960">
    <property type="entry name" value="TolB, C-terminal domain"/>
    <property type="match status" value="1"/>
</dbReference>
<sequence length="213" mass="23147">MDGFQQVCCKIGRTLDPEPSFKTWAKGAGFTHVKEKRFKLPAAGCPKDPRLREIDVCLSLNFSDGVKVFTAVTFTDILGAFYSTGAETSIASAIIQPVRRAAEFPSASARILLGHPGSVSIADFHPGDTNKLFLSLDKEVVGIPSWMAFASPNRLYAVDESSATLRLFELDLEKDKLTLKAEKDGSYGVVHLQFNADKTGLIGSAYGNRTIDI</sequence>
<evidence type="ECO:0000313" key="1">
    <source>
        <dbReference type="EMBL" id="KAK7422757.1"/>
    </source>
</evidence>
<dbReference type="InterPro" id="IPR015943">
    <property type="entry name" value="WD40/YVTN_repeat-like_dom_sf"/>
</dbReference>
<reference evidence="1 2" key="1">
    <citation type="journal article" date="2025" name="Microbiol. Resour. Announc.">
        <title>Draft genome sequences for Neonectria magnoliae and Neonectria punicea, canker pathogens of Liriodendron tulipifera and Acer saccharum in West Virginia.</title>
        <authorList>
            <person name="Petronek H.M."/>
            <person name="Kasson M.T."/>
            <person name="Metheny A.M."/>
            <person name="Stauder C.M."/>
            <person name="Lovett B."/>
            <person name="Lynch S.C."/>
            <person name="Garnas J.R."/>
            <person name="Kasson L.R."/>
            <person name="Stajich J.E."/>
        </authorList>
    </citation>
    <scope>NUCLEOTIDE SEQUENCE [LARGE SCALE GENOMIC DNA]</scope>
    <source>
        <strain evidence="1 2">NRRL 64651</strain>
    </source>
</reference>
<keyword evidence="2" id="KW-1185">Reference proteome</keyword>
<comment type="caution">
    <text evidence="1">The sequence shown here is derived from an EMBL/GenBank/DDBJ whole genome shotgun (WGS) entry which is preliminary data.</text>
</comment>
<dbReference type="Gene3D" id="2.130.10.10">
    <property type="entry name" value="YVTN repeat-like/Quinoprotein amine dehydrogenase"/>
    <property type="match status" value="1"/>
</dbReference>
<name>A0ABR1HNL5_9HYPO</name>
<dbReference type="Proteomes" id="UP001498421">
    <property type="component" value="Unassembled WGS sequence"/>
</dbReference>
<dbReference type="EMBL" id="JAZAVK010000105">
    <property type="protein sequence ID" value="KAK7422757.1"/>
    <property type="molecule type" value="Genomic_DNA"/>
</dbReference>
<evidence type="ECO:0000313" key="2">
    <source>
        <dbReference type="Proteomes" id="UP001498421"/>
    </source>
</evidence>
<protein>
    <submittedName>
        <fullName evidence="1">Uncharacterized protein</fullName>
    </submittedName>
</protein>
<accession>A0ABR1HNL5</accession>
<organism evidence="1 2">
    <name type="scientific">Neonectria magnoliae</name>
    <dbReference type="NCBI Taxonomy" id="2732573"/>
    <lineage>
        <taxon>Eukaryota</taxon>
        <taxon>Fungi</taxon>
        <taxon>Dikarya</taxon>
        <taxon>Ascomycota</taxon>
        <taxon>Pezizomycotina</taxon>
        <taxon>Sordariomycetes</taxon>
        <taxon>Hypocreomycetidae</taxon>
        <taxon>Hypocreales</taxon>
        <taxon>Nectriaceae</taxon>
        <taxon>Neonectria</taxon>
    </lineage>
</organism>
<proteinExistence type="predicted"/>
<gene>
    <name evidence="1" type="ORF">QQZ08_009382</name>
</gene>